<sequence>MVSRLCFLLTICVALVTHVTRCAGDGPPDTVVGQELHRGSPPQRVGPDAGAADPSVSVPGHASQDADPSSTSSSNGIGSFSSVGGTALPPRSEDVESNGIQSTSAGGVSIQAADPSEKDTQLTSALLKHSNGIKITGSCKAHFRVFLSPHLWIYVVAAENRIQLRPNFGPITSVDIGNLMNDCQKGANSNFKLVVRTRDDILKIKWKVTGEGAAPGNKEDVKKYKLPSLDRPFTSVQVHSANTKAKIIESKIYDMDRSIPAQCSAVATKCFLSGSLDIEHCYHCTLLEKKMAKDSECFKYLSREAKELIEKDTPIRAQQEEAQSADHKLIESIDVILKAVYKSDLDDERRELITLEEVDANLKKELANYCTLMKEVDTSGTLDNHKMANEIETYNNLTRLLRTHKEENIVRLQEKLRNAAICMKHIDKWILNKRGLTLPDSPYREDNTEGYLPEELLQEMEEERRVYDDNLFDKDTNGIINLSELPSEMKFKSPYFKKSKYCNNEYCDRWKDKTSCISNIEVEEQGDCGLCWIFASKLHVETIRCMRGYGHFRSSALFVANCSKRNREICTVGSNPTEFLQIVKETGFLPLESDLPYRWSDAGNSCPYNRRSSWTNLWGNTRLLDHRRPRQLVQTHGYVAYESRHFEYNIDLFIDIVKREIQNKGSVIVYIKTENVIDYDLNGAFVHNLCGHNDADHAANIIGYGNYLGLGGKKRSYWIVRNSWGYHWGDEGNFKVDMYGPKGCKRNFIHTAVVFKIDLGIVEIPKKEHRPFYRYFVQYVPNFLHSLFYVSYDKGTNRKRHGENGKRGASAGYALFDGQAVVTGQTETPTQEADKNGAQHGAEGSEEKAAVGGKAGIASPVGSQMGAISPQIGEVASLTPVDNSREKKIPVMHILKYVKETKMTKASVRYDSLREIEGTHSCSRSYARDGKGREECTHFCLKNWPSCRGHYSPGYCLTRMYKGSNCIFCSV</sequence>
<evidence type="ECO:0000256" key="5">
    <source>
        <dbReference type="ARBA" id="ARBA00023180"/>
    </source>
</evidence>
<feature type="compositionally biased region" description="Low complexity" evidence="7">
    <location>
        <begin position="69"/>
        <end position="85"/>
    </location>
</feature>
<evidence type="ECO:0000256" key="7">
    <source>
        <dbReference type="SAM" id="MobiDB-lite"/>
    </source>
</evidence>
<feature type="region of interest" description="Disordered" evidence="7">
    <location>
        <begin position="825"/>
        <end position="853"/>
    </location>
</feature>
<dbReference type="Pfam" id="PF00112">
    <property type="entry name" value="Peptidase_C1"/>
    <property type="match status" value="1"/>
</dbReference>
<evidence type="ECO:0000313" key="10">
    <source>
        <dbReference type="EMBL" id="BAK08453.1"/>
    </source>
</evidence>
<keyword evidence="3" id="KW-0472">Membrane</keyword>
<keyword evidence="6" id="KW-0175">Coiled coil</keyword>
<reference evidence="10" key="1">
    <citation type="journal article" date="2011" name="PLoS ONE">
        <title>Clues to Evolution of the SERA Multigene Family in 18 Plasmodium Species.</title>
        <authorList>
            <person name="Arisue N."/>
            <person name="Kawai S."/>
            <person name="Hirai M."/>
            <person name="Palacpac N.M.Q."/>
            <person name="Jia M."/>
            <person name="Kaneko A."/>
            <person name="Tanabe K."/>
            <person name="Horii T."/>
        </authorList>
    </citation>
    <scope>NUCLEOTIDE SEQUENCE</scope>
    <source>
        <strain evidence="10">WAK</strain>
    </source>
</reference>
<dbReference type="SMART" id="SM00645">
    <property type="entry name" value="Pept_C1"/>
    <property type="match status" value="1"/>
</dbReference>
<dbReference type="PANTHER" id="PTHR12411">
    <property type="entry name" value="CYSTEINE PROTEASE FAMILY C1-RELATED"/>
    <property type="match status" value="1"/>
</dbReference>
<gene>
    <name evidence="10" type="primary">Phy-SERA6</name>
</gene>
<feature type="domain" description="Peptidase C1A papain C-terminal" evidence="9">
    <location>
        <begin position="504"/>
        <end position="755"/>
    </location>
</feature>
<evidence type="ECO:0000256" key="8">
    <source>
        <dbReference type="SAM" id="SignalP"/>
    </source>
</evidence>
<keyword evidence="4" id="KW-0865">Zymogen</keyword>
<keyword evidence="8" id="KW-0732">Signal</keyword>
<accession>F1SYZ5</accession>
<dbReference type="InterPro" id="IPR038765">
    <property type="entry name" value="Papain-like_cys_pep_sf"/>
</dbReference>
<dbReference type="GO" id="GO:0016020">
    <property type="term" value="C:membrane"/>
    <property type="evidence" value="ECO:0007669"/>
    <property type="project" value="UniProtKB-SubCell"/>
</dbReference>
<feature type="chain" id="PRO_5003275665" evidence="8">
    <location>
        <begin position="25"/>
        <end position="971"/>
    </location>
</feature>
<dbReference type="Gene3D" id="3.90.70.10">
    <property type="entry name" value="Cysteine proteinases"/>
    <property type="match status" value="1"/>
</dbReference>
<dbReference type="InterPro" id="IPR000668">
    <property type="entry name" value="Peptidase_C1A_C"/>
</dbReference>
<comment type="subcellular location">
    <subcellularLocation>
        <location evidence="1">Membrane</location>
    </subcellularLocation>
</comment>
<evidence type="ECO:0000256" key="2">
    <source>
        <dbReference type="ARBA" id="ARBA00008455"/>
    </source>
</evidence>
<evidence type="ECO:0000256" key="3">
    <source>
        <dbReference type="ARBA" id="ARBA00023136"/>
    </source>
</evidence>
<comment type="similarity">
    <text evidence="2">Belongs to the peptidase C1 family.</text>
</comment>
<dbReference type="PROSITE" id="PS00018">
    <property type="entry name" value="EF_HAND_1"/>
    <property type="match status" value="1"/>
</dbReference>
<protein>
    <submittedName>
        <fullName evidence="10">Putative papain-like cysteine prorease</fullName>
    </submittedName>
</protein>
<dbReference type="CDD" id="cd02619">
    <property type="entry name" value="Peptidase_C1"/>
    <property type="match status" value="1"/>
</dbReference>
<feature type="signal peptide" evidence="8">
    <location>
        <begin position="1"/>
        <end position="24"/>
    </location>
</feature>
<evidence type="ECO:0000256" key="6">
    <source>
        <dbReference type="SAM" id="Coils"/>
    </source>
</evidence>
<dbReference type="AlphaFoldDB" id="F1SYZ5"/>
<dbReference type="SUPFAM" id="SSF54001">
    <property type="entry name" value="Cysteine proteinases"/>
    <property type="match status" value="1"/>
</dbReference>
<dbReference type="InterPro" id="IPR013128">
    <property type="entry name" value="Peptidase_C1A"/>
</dbReference>
<evidence type="ECO:0000256" key="1">
    <source>
        <dbReference type="ARBA" id="ARBA00004370"/>
    </source>
</evidence>
<feature type="region of interest" description="Disordered" evidence="7">
    <location>
        <begin position="24"/>
        <end position="116"/>
    </location>
</feature>
<organism evidence="10">
    <name type="scientific">Plasmodium hylobati</name>
    <dbReference type="NCBI Taxonomy" id="77520"/>
    <lineage>
        <taxon>Eukaryota</taxon>
        <taxon>Sar</taxon>
        <taxon>Alveolata</taxon>
        <taxon>Apicomplexa</taxon>
        <taxon>Aconoidasida</taxon>
        <taxon>Haemosporida</taxon>
        <taxon>Plasmodiidae</taxon>
        <taxon>Plasmodium</taxon>
    </lineage>
</organism>
<evidence type="ECO:0000259" key="9">
    <source>
        <dbReference type="SMART" id="SM00645"/>
    </source>
</evidence>
<dbReference type="InterPro" id="IPR000169">
    <property type="entry name" value="Pept_cys_AS"/>
</dbReference>
<dbReference type="PROSITE" id="PS00139">
    <property type="entry name" value="THIOL_PROTEASE_CYS"/>
    <property type="match status" value="1"/>
</dbReference>
<feature type="coiled-coil region" evidence="6">
    <location>
        <begin position="345"/>
        <end position="407"/>
    </location>
</feature>
<dbReference type="InterPro" id="IPR018247">
    <property type="entry name" value="EF_Hand_1_Ca_BS"/>
</dbReference>
<dbReference type="EMBL" id="AB576876">
    <property type="protein sequence ID" value="BAK08453.1"/>
    <property type="molecule type" value="Genomic_DNA"/>
</dbReference>
<dbReference type="GO" id="GO:0008234">
    <property type="term" value="F:cysteine-type peptidase activity"/>
    <property type="evidence" value="ECO:0007669"/>
    <property type="project" value="InterPro"/>
</dbReference>
<name>F1SYZ5_PLAHY</name>
<dbReference type="GO" id="GO:0006508">
    <property type="term" value="P:proteolysis"/>
    <property type="evidence" value="ECO:0007669"/>
    <property type="project" value="InterPro"/>
</dbReference>
<keyword evidence="5" id="KW-0325">Glycoprotein</keyword>
<proteinExistence type="inferred from homology"/>
<evidence type="ECO:0000256" key="4">
    <source>
        <dbReference type="ARBA" id="ARBA00023145"/>
    </source>
</evidence>
<feature type="compositionally biased region" description="Basic and acidic residues" evidence="7">
    <location>
        <begin position="832"/>
        <end position="849"/>
    </location>
</feature>